<evidence type="ECO:0000313" key="1">
    <source>
        <dbReference type="EMBL" id="KAK7496759.1"/>
    </source>
</evidence>
<protein>
    <submittedName>
        <fullName evidence="1">Uncharacterized protein</fullName>
    </submittedName>
</protein>
<dbReference type="Proteomes" id="UP001519460">
    <property type="component" value="Unassembled WGS sequence"/>
</dbReference>
<gene>
    <name evidence="1" type="ORF">BaRGS_00011968</name>
</gene>
<sequence length="58" mass="6762">MPRDVSRDLFGVTWLTSVWWECFSFSDFVFFDRRGPGFNGFFRLDVPAANKITVLPGR</sequence>
<evidence type="ECO:0000313" key="2">
    <source>
        <dbReference type="Proteomes" id="UP001519460"/>
    </source>
</evidence>
<proteinExistence type="predicted"/>
<name>A0ABD0LBH4_9CAEN</name>
<accession>A0ABD0LBH4</accession>
<dbReference type="EMBL" id="JACVVK020000064">
    <property type="protein sequence ID" value="KAK7496759.1"/>
    <property type="molecule type" value="Genomic_DNA"/>
</dbReference>
<feature type="non-terminal residue" evidence="1">
    <location>
        <position position="58"/>
    </location>
</feature>
<organism evidence="1 2">
    <name type="scientific">Batillaria attramentaria</name>
    <dbReference type="NCBI Taxonomy" id="370345"/>
    <lineage>
        <taxon>Eukaryota</taxon>
        <taxon>Metazoa</taxon>
        <taxon>Spiralia</taxon>
        <taxon>Lophotrochozoa</taxon>
        <taxon>Mollusca</taxon>
        <taxon>Gastropoda</taxon>
        <taxon>Caenogastropoda</taxon>
        <taxon>Sorbeoconcha</taxon>
        <taxon>Cerithioidea</taxon>
        <taxon>Batillariidae</taxon>
        <taxon>Batillaria</taxon>
    </lineage>
</organism>
<comment type="caution">
    <text evidence="1">The sequence shown here is derived from an EMBL/GenBank/DDBJ whole genome shotgun (WGS) entry which is preliminary data.</text>
</comment>
<keyword evidence="2" id="KW-1185">Reference proteome</keyword>
<reference evidence="1 2" key="1">
    <citation type="journal article" date="2023" name="Sci. Data">
        <title>Genome assembly of the Korean intertidal mud-creeper Batillaria attramentaria.</title>
        <authorList>
            <person name="Patra A.K."/>
            <person name="Ho P.T."/>
            <person name="Jun S."/>
            <person name="Lee S.J."/>
            <person name="Kim Y."/>
            <person name="Won Y.J."/>
        </authorList>
    </citation>
    <scope>NUCLEOTIDE SEQUENCE [LARGE SCALE GENOMIC DNA]</scope>
    <source>
        <strain evidence="1">Wonlab-2016</strain>
    </source>
</reference>
<dbReference type="AlphaFoldDB" id="A0ABD0LBH4"/>